<evidence type="ECO:0000256" key="1">
    <source>
        <dbReference type="SAM" id="MobiDB-lite"/>
    </source>
</evidence>
<evidence type="ECO:0000259" key="2">
    <source>
        <dbReference type="PROSITE" id="PS50235"/>
    </source>
</evidence>
<evidence type="ECO:0000313" key="3">
    <source>
        <dbReference type="EMBL" id="ETO17117.1"/>
    </source>
</evidence>
<dbReference type="OrthoDB" id="292964at2759"/>
<gene>
    <name evidence="3" type="ORF">RFI_20216</name>
</gene>
<dbReference type="InterPro" id="IPR028889">
    <property type="entry name" value="USP"/>
</dbReference>
<dbReference type="Pfam" id="PF00443">
    <property type="entry name" value="UCH"/>
    <property type="match status" value="1"/>
</dbReference>
<dbReference type="InterPro" id="IPR001394">
    <property type="entry name" value="Peptidase_C19_UCH"/>
</dbReference>
<dbReference type="InterPro" id="IPR018200">
    <property type="entry name" value="USP_CS"/>
</dbReference>
<accession>X6MUJ1</accession>
<dbReference type="Gene3D" id="3.90.70.10">
    <property type="entry name" value="Cysteine proteinases"/>
    <property type="match status" value="1"/>
</dbReference>
<feature type="region of interest" description="Disordered" evidence="1">
    <location>
        <begin position="196"/>
        <end position="238"/>
    </location>
</feature>
<proteinExistence type="predicted"/>
<dbReference type="PROSITE" id="PS50235">
    <property type="entry name" value="USP_3"/>
    <property type="match status" value="1"/>
</dbReference>
<dbReference type="EMBL" id="ASPP01017248">
    <property type="protein sequence ID" value="ETO17117.1"/>
    <property type="molecule type" value="Genomic_DNA"/>
</dbReference>
<dbReference type="GO" id="GO:0016579">
    <property type="term" value="P:protein deubiquitination"/>
    <property type="evidence" value="ECO:0007669"/>
    <property type="project" value="InterPro"/>
</dbReference>
<feature type="non-terminal residue" evidence="3">
    <location>
        <position position="253"/>
    </location>
</feature>
<dbReference type="PANTHER" id="PTHR21646">
    <property type="entry name" value="UBIQUITIN CARBOXYL-TERMINAL HYDROLASE"/>
    <property type="match status" value="1"/>
</dbReference>
<dbReference type="PROSITE" id="PS00973">
    <property type="entry name" value="USP_2"/>
    <property type="match status" value="1"/>
</dbReference>
<protein>
    <submittedName>
        <fullName evidence="3">Peptidase C19 family protein</fullName>
    </submittedName>
</protein>
<keyword evidence="4" id="KW-1185">Reference proteome</keyword>
<organism evidence="3 4">
    <name type="scientific">Reticulomyxa filosa</name>
    <dbReference type="NCBI Taxonomy" id="46433"/>
    <lineage>
        <taxon>Eukaryota</taxon>
        <taxon>Sar</taxon>
        <taxon>Rhizaria</taxon>
        <taxon>Retaria</taxon>
        <taxon>Foraminifera</taxon>
        <taxon>Monothalamids</taxon>
        <taxon>Reticulomyxidae</taxon>
        <taxon>Reticulomyxa</taxon>
    </lineage>
</organism>
<dbReference type="SUPFAM" id="SSF54001">
    <property type="entry name" value="Cysteine proteinases"/>
    <property type="match status" value="1"/>
</dbReference>
<dbReference type="AlphaFoldDB" id="X6MUJ1"/>
<dbReference type="Proteomes" id="UP000023152">
    <property type="component" value="Unassembled WGS sequence"/>
</dbReference>
<dbReference type="InterPro" id="IPR050185">
    <property type="entry name" value="Ub_carboxyl-term_hydrolase"/>
</dbReference>
<feature type="non-terminal residue" evidence="3">
    <location>
        <position position="1"/>
    </location>
</feature>
<evidence type="ECO:0000313" key="4">
    <source>
        <dbReference type="Proteomes" id="UP000023152"/>
    </source>
</evidence>
<dbReference type="InterPro" id="IPR038765">
    <property type="entry name" value="Papain-like_cys_pep_sf"/>
</dbReference>
<feature type="compositionally biased region" description="Low complexity" evidence="1">
    <location>
        <begin position="200"/>
        <end position="226"/>
    </location>
</feature>
<reference evidence="3 4" key="1">
    <citation type="journal article" date="2013" name="Curr. Biol.">
        <title>The Genome of the Foraminiferan Reticulomyxa filosa.</title>
        <authorList>
            <person name="Glockner G."/>
            <person name="Hulsmann N."/>
            <person name="Schleicher M."/>
            <person name="Noegel A.A."/>
            <person name="Eichinger L."/>
            <person name="Gallinger C."/>
            <person name="Pawlowski J."/>
            <person name="Sierra R."/>
            <person name="Euteneuer U."/>
            <person name="Pillet L."/>
            <person name="Moustafa A."/>
            <person name="Platzer M."/>
            <person name="Groth M."/>
            <person name="Szafranski K."/>
            <person name="Schliwa M."/>
        </authorList>
    </citation>
    <scope>NUCLEOTIDE SEQUENCE [LARGE SCALE GENOMIC DNA]</scope>
</reference>
<feature type="domain" description="USP" evidence="2">
    <location>
        <begin position="1"/>
        <end position="177"/>
    </location>
</feature>
<dbReference type="GO" id="GO:0004843">
    <property type="term" value="F:cysteine-type deubiquitinase activity"/>
    <property type="evidence" value="ECO:0007669"/>
    <property type="project" value="InterPro"/>
</dbReference>
<comment type="caution">
    <text evidence="3">The sequence shown here is derived from an EMBL/GenBank/DDBJ whole genome shotgun (WGS) entry which is preliminary data.</text>
</comment>
<name>X6MUJ1_RETFI</name>
<sequence length="253" mass="29206">GGGGKEKKKKKKKKSLVEQLHQVPLTMCLHTYCTSEDLVHTERYHCDRCNAKVEAKKRLAISRLPEILMVHIKRFSHSSYWSDSSKVSTQVDFPINDFDVGEYLHRDYADDPCNEDTMYDLCSLVKHIGGTGGGHYIAFAKHPLFGHWSKFDDNWVERISPDIIAQQQAYILFYVRRRQNTRMLFDIQKLLHSNNDHVHTNNNTTDNNNHVNTNTNANNANVSDSNHTNDKTANSLSSKDEVVQLSRYWFHKA</sequence>